<keyword evidence="12" id="KW-0594">Phospholipid biosynthesis</keyword>
<evidence type="ECO:0000256" key="15">
    <source>
        <dbReference type="RuleBase" id="RU003750"/>
    </source>
</evidence>
<name>A0A0P1MQX3_9BACT</name>
<evidence type="ECO:0000256" key="13">
    <source>
        <dbReference type="ARBA" id="ARBA00023264"/>
    </source>
</evidence>
<comment type="subcellular location">
    <subcellularLocation>
        <location evidence="2">Endomembrane system</location>
        <topology evidence="2">Multi-pass membrane protein</topology>
    </subcellularLocation>
</comment>
<dbReference type="GO" id="GO:0003882">
    <property type="term" value="F:CDP-diacylglycerol-serine O-phosphatidyltransferase activity"/>
    <property type="evidence" value="ECO:0007669"/>
    <property type="project" value="UniProtKB-EC"/>
</dbReference>
<evidence type="ECO:0000256" key="12">
    <source>
        <dbReference type="ARBA" id="ARBA00023209"/>
    </source>
</evidence>
<evidence type="ECO:0000256" key="14">
    <source>
        <dbReference type="ARBA" id="ARBA00032361"/>
    </source>
</evidence>
<evidence type="ECO:0000256" key="4">
    <source>
        <dbReference type="ARBA" id="ARBA00013174"/>
    </source>
</evidence>
<feature type="transmembrane region" description="Helical" evidence="16">
    <location>
        <begin position="158"/>
        <end position="175"/>
    </location>
</feature>
<dbReference type="GO" id="GO:0012505">
    <property type="term" value="C:endomembrane system"/>
    <property type="evidence" value="ECO:0007669"/>
    <property type="project" value="UniProtKB-SubCell"/>
</dbReference>
<dbReference type="InterPro" id="IPR050324">
    <property type="entry name" value="CDP-alcohol_PTase-I"/>
</dbReference>
<evidence type="ECO:0000256" key="2">
    <source>
        <dbReference type="ARBA" id="ARBA00004127"/>
    </source>
</evidence>
<feature type="transmembrane region" description="Helical" evidence="16">
    <location>
        <begin position="7"/>
        <end position="26"/>
    </location>
</feature>
<comment type="similarity">
    <text evidence="3 15">Belongs to the CDP-alcohol phosphatidyltransferase class-I family.</text>
</comment>
<keyword evidence="13" id="KW-1208">Phospholipid metabolism</keyword>
<proteinExistence type="inferred from homology"/>
<feature type="transmembrane region" description="Helical" evidence="16">
    <location>
        <begin position="70"/>
        <end position="89"/>
    </location>
</feature>
<dbReference type="GO" id="GO:0016020">
    <property type="term" value="C:membrane"/>
    <property type="evidence" value="ECO:0007669"/>
    <property type="project" value="InterPro"/>
</dbReference>
<dbReference type="PROSITE" id="PS00379">
    <property type="entry name" value="CDP_ALCOHOL_P_TRANSF"/>
    <property type="match status" value="1"/>
</dbReference>
<dbReference type="GO" id="GO:0008654">
    <property type="term" value="P:phospholipid biosynthetic process"/>
    <property type="evidence" value="ECO:0007669"/>
    <property type="project" value="UniProtKB-KW"/>
</dbReference>
<dbReference type="NCBIfam" id="TIGR00473">
    <property type="entry name" value="pssA"/>
    <property type="match status" value="1"/>
</dbReference>
<dbReference type="InterPro" id="IPR048254">
    <property type="entry name" value="CDP_ALCOHOL_P_TRANSF_CS"/>
</dbReference>
<evidence type="ECO:0000256" key="5">
    <source>
        <dbReference type="ARBA" id="ARBA00017171"/>
    </source>
</evidence>
<evidence type="ECO:0000256" key="3">
    <source>
        <dbReference type="ARBA" id="ARBA00010441"/>
    </source>
</evidence>
<dbReference type="InterPro" id="IPR000462">
    <property type="entry name" value="CDP-OH_P_trans"/>
</dbReference>
<dbReference type="Gene3D" id="1.20.120.1760">
    <property type="match status" value="1"/>
</dbReference>
<evidence type="ECO:0000313" key="17">
    <source>
        <dbReference type="EMBL" id="CUS98017.1"/>
    </source>
</evidence>
<keyword evidence="8 16" id="KW-0812">Transmembrane</keyword>
<feature type="transmembrane region" description="Helical" evidence="16">
    <location>
        <begin position="125"/>
        <end position="146"/>
    </location>
</feature>
<keyword evidence="10" id="KW-0443">Lipid metabolism</keyword>
<protein>
    <recommendedName>
        <fullName evidence="5">CDP-diacylglycerol--serine O-phosphatidyltransferase</fullName>
        <ecNumber evidence="4">2.7.8.8</ecNumber>
    </recommendedName>
    <alternativeName>
        <fullName evidence="14">Phosphatidylserine synthase</fullName>
    </alternativeName>
</protein>
<gene>
    <name evidence="17" type="ORF">JGI23_00411</name>
</gene>
<evidence type="ECO:0000256" key="8">
    <source>
        <dbReference type="ARBA" id="ARBA00022692"/>
    </source>
</evidence>
<evidence type="ECO:0000256" key="11">
    <source>
        <dbReference type="ARBA" id="ARBA00023136"/>
    </source>
</evidence>
<keyword evidence="18" id="KW-1185">Reference proteome</keyword>
<sequence>MKRNKFIFVPSLFTVLNMISGFLAILNAMNEAYIQSAWFIILAAIFDSLDGAMARLTKSASEFGVELDSLADVISFGVAPSILVYKFYFHEFGEIGIFLSSLLMIFGAMRLARFNVELVGFDKEFFKGLPIPSSASTVASYIILFYNSESGMTNLEKYALIPMVIALSLLMVSSIKYDTIPKLSLKSIKQSPIKFLYFYLGLILAIITKGKIIFPWFVIFILFGAIRSLINTFKPALGLAGTTNYQDEDENNPLPDDFQF</sequence>
<evidence type="ECO:0000256" key="6">
    <source>
        <dbReference type="ARBA" id="ARBA00022516"/>
    </source>
</evidence>
<keyword evidence="11 16" id="KW-0472">Membrane</keyword>
<dbReference type="RefSeq" id="WP_092347703.1">
    <property type="nucleotide sequence ID" value="NZ_CZVW01000003.1"/>
</dbReference>
<keyword evidence="7 15" id="KW-0808">Transferase</keyword>
<feature type="transmembrane region" description="Helical" evidence="16">
    <location>
        <begin position="95"/>
        <end position="113"/>
    </location>
</feature>
<dbReference type="PANTHER" id="PTHR14269">
    <property type="entry name" value="CDP-DIACYLGLYCEROL--GLYCEROL-3-PHOSPHATE 3-PHOSPHATIDYLTRANSFERASE-RELATED"/>
    <property type="match status" value="1"/>
</dbReference>
<dbReference type="EC" id="2.7.8.8" evidence="4"/>
<dbReference type="EMBL" id="CZVW01000003">
    <property type="protein sequence ID" value="CUS98017.1"/>
    <property type="molecule type" value="Genomic_DNA"/>
</dbReference>
<dbReference type="InterPro" id="IPR004533">
    <property type="entry name" value="CDP-diaglyc--ser_O-PTrfase"/>
</dbReference>
<dbReference type="OrthoDB" id="9777147at2"/>
<comment type="catalytic activity">
    <reaction evidence="1">
        <text>a CDP-1,2-diacyl-sn-glycerol + L-serine = a 1,2-diacyl-sn-glycero-3-phospho-L-serine + CMP + H(+)</text>
        <dbReference type="Rhea" id="RHEA:16913"/>
        <dbReference type="ChEBI" id="CHEBI:15378"/>
        <dbReference type="ChEBI" id="CHEBI:33384"/>
        <dbReference type="ChEBI" id="CHEBI:57262"/>
        <dbReference type="ChEBI" id="CHEBI:58332"/>
        <dbReference type="ChEBI" id="CHEBI:60377"/>
        <dbReference type="EC" id="2.7.8.8"/>
    </reaction>
</comment>
<keyword evidence="9 16" id="KW-1133">Transmembrane helix</keyword>
<evidence type="ECO:0000256" key="10">
    <source>
        <dbReference type="ARBA" id="ARBA00023098"/>
    </source>
</evidence>
<feature type="transmembrane region" description="Helical" evidence="16">
    <location>
        <begin position="196"/>
        <end position="226"/>
    </location>
</feature>
<evidence type="ECO:0000256" key="16">
    <source>
        <dbReference type="SAM" id="Phobius"/>
    </source>
</evidence>
<evidence type="ECO:0000313" key="18">
    <source>
        <dbReference type="Proteomes" id="UP000199197"/>
    </source>
</evidence>
<evidence type="ECO:0000256" key="7">
    <source>
        <dbReference type="ARBA" id="ARBA00022679"/>
    </source>
</evidence>
<dbReference type="InterPro" id="IPR043130">
    <property type="entry name" value="CDP-OH_PTrfase_TM_dom"/>
</dbReference>
<evidence type="ECO:0000256" key="1">
    <source>
        <dbReference type="ARBA" id="ARBA00000287"/>
    </source>
</evidence>
<dbReference type="Proteomes" id="UP000199197">
    <property type="component" value="Unassembled WGS sequence"/>
</dbReference>
<dbReference type="AlphaFoldDB" id="A0A0P1MQX3"/>
<organism evidence="17 18">
    <name type="scientific">Candidatus Chryseopegocella kryptomonas</name>
    <dbReference type="NCBI Taxonomy" id="1633643"/>
    <lineage>
        <taxon>Bacteria</taxon>
        <taxon>Pseudomonadati</taxon>
        <taxon>Candidatus Kryptoniota</taxon>
        <taxon>Candidatus Chryseopegocella</taxon>
    </lineage>
</organism>
<reference evidence="18" key="1">
    <citation type="submission" date="2015-11" db="EMBL/GenBank/DDBJ databases">
        <authorList>
            <person name="Varghese N."/>
        </authorList>
    </citation>
    <scope>NUCLEOTIDE SEQUENCE [LARGE SCALE GENOMIC DNA]</scope>
    <source>
        <strain evidence="18">JGI-23</strain>
    </source>
</reference>
<dbReference type="PANTHER" id="PTHR14269:SF61">
    <property type="entry name" value="CDP-DIACYLGLYCEROL--SERINE O-PHOSPHATIDYLTRANSFERASE"/>
    <property type="match status" value="1"/>
</dbReference>
<dbReference type="Pfam" id="PF01066">
    <property type="entry name" value="CDP-OH_P_transf"/>
    <property type="match status" value="1"/>
</dbReference>
<accession>A0A0P1MQX3</accession>
<evidence type="ECO:0000256" key="9">
    <source>
        <dbReference type="ARBA" id="ARBA00022989"/>
    </source>
</evidence>
<keyword evidence="6" id="KW-0444">Lipid biosynthesis</keyword>